<feature type="domain" description="GGDEF" evidence="2">
    <location>
        <begin position="155"/>
        <end position="286"/>
    </location>
</feature>
<dbReference type="CDD" id="cd01948">
    <property type="entry name" value="EAL"/>
    <property type="match status" value="1"/>
</dbReference>
<gene>
    <name evidence="3" type="ORF">DEU29_105132</name>
</gene>
<dbReference type="AlphaFoldDB" id="A0A4R6PKK2"/>
<dbReference type="Gene3D" id="3.30.450.20">
    <property type="entry name" value="PAS domain"/>
    <property type="match status" value="1"/>
</dbReference>
<dbReference type="InterPro" id="IPR050706">
    <property type="entry name" value="Cyclic-di-GMP_PDE-like"/>
</dbReference>
<dbReference type="SUPFAM" id="SSF55073">
    <property type="entry name" value="Nucleotide cyclase"/>
    <property type="match status" value="1"/>
</dbReference>
<evidence type="ECO:0000313" key="4">
    <source>
        <dbReference type="Proteomes" id="UP000295531"/>
    </source>
</evidence>
<name>A0A4R6PKK2_9GAMM</name>
<accession>A0A4R6PKK2</accession>
<dbReference type="Gene3D" id="3.20.20.450">
    <property type="entry name" value="EAL domain"/>
    <property type="match status" value="1"/>
</dbReference>
<sequence>MHNQQLLSQYVAALESSALCARLDAHGRVVFISESLQKQLHTDAAVIGTRFTQFIEPSNRDQLTDRINYAIEFKQSWNGIVRLVSATTTDKDSGAWFKCLTIPLFENEQLSEIVLLLQDISREVYLDELLNETRFDAVTGLATRVDLLNDLKKARAQCLAILDIRKFRSFVDFYGLEFGDQLLRAFSNWSAQYLSESRLNIYRLYGDKFAIAADFRMIPNLFEVHLQQYYDALAKAQFTVDGGDVEIDIALGMGVGRKKLIQLAESALAKAKKVFSGYQIECVKERDFSHSHQINWMPKIQAALDNDNFVNYYQPIKSSNGQHVDYYEALVRLRDGKNDLPPGLFLDKAKTTRYYSQITRSVVQQAMVQSERHQVAISVNVSIEDILNPQTVEFILTTLDQHPAAQLIFEITETESTEDFSAVEEFAQQVRQRGAKIAIDDFGVGYSNFSRLIQLHPDYLKIDGSIIKNILEDKSNASILNGMISICRELNIPMVAEFVENEAINGYLTQQQIEYLQGYYIGRPAPHISQWLN</sequence>
<keyword evidence="4" id="KW-1185">Reference proteome</keyword>
<dbReference type="Gene3D" id="3.30.70.270">
    <property type="match status" value="1"/>
</dbReference>
<dbReference type="PANTHER" id="PTHR33121">
    <property type="entry name" value="CYCLIC DI-GMP PHOSPHODIESTERASE PDEF"/>
    <property type="match status" value="1"/>
</dbReference>
<dbReference type="SMART" id="SM00052">
    <property type="entry name" value="EAL"/>
    <property type="match status" value="1"/>
</dbReference>
<feature type="domain" description="EAL" evidence="1">
    <location>
        <begin position="293"/>
        <end position="533"/>
    </location>
</feature>
<dbReference type="SUPFAM" id="SSF141868">
    <property type="entry name" value="EAL domain-like"/>
    <property type="match status" value="1"/>
</dbReference>
<dbReference type="PANTHER" id="PTHR33121:SF79">
    <property type="entry name" value="CYCLIC DI-GMP PHOSPHODIESTERASE PDED-RELATED"/>
    <property type="match status" value="1"/>
</dbReference>
<dbReference type="SMART" id="SM00267">
    <property type="entry name" value="GGDEF"/>
    <property type="match status" value="1"/>
</dbReference>
<dbReference type="Pfam" id="PF00563">
    <property type="entry name" value="EAL"/>
    <property type="match status" value="1"/>
</dbReference>
<proteinExistence type="predicted"/>
<dbReference type="CDD" id="cd00130">
    <property type="entry name" value="PAS"/>
    <property type="match status" value="1"/>
</dbReference>
<dbReference type="EMBL" id="SNXI01000005">
    <property type="protein sequence ID" value="TDP38280.1"/>
    <property type="molecule type" value="Genomic_DNA"/>
</dbReference>
<dbReference type="RefSeq" id="WP_133539323.1">
    <property type="nucleotide sequence ID" value="NZ_SNXI01000005.1"/>
</dbReference>
<organism evidence="3 4">
    <name type="scientific">Idiomarina aquatica</name>
    <dbReference type="NCBI Taxonomy" id="1327752"/>
    <lineage>
        <taxon>Bacteria</taxon>
        <taxon>Pseudomonadati</taxon>
        <taxon>Pseudomonadota</taxon>
        <taxon>Gammaproteobacteria</taxon>
        <taxon>Alteromonadales</taxon>
        <taxon>Idiomarinaceae</taxon>
        <taxon>Idiomarina</taxon>
    </lineage>
</organism>
<protein>
    <submittedName>
        <fullName evidence="3">Diguanylate cyclase/phosphodiesterase</fullName>
    </submittedName>
</protein>
<dbReference type="OrthoDB" id="5894408at2"/>
<dbReference type="PROSITE" id="PS50883">
    <property type="entry name" value="EAL"/>
    <property type="match status" value="1"/>
</dbReference>
<dbReference type="InterPro" id="IPR035965">
    <property type="entry name" value="PAS-like_dom_sf"/>
</dbReference>
<dbReference type="InterPro" id="IPR029787">
    <property type="entry name" value="Nucleotide_cyclase"/>
</dbReference>
<evidence type="ECO:0000259" key="2">
    <source>
        <dbReference type="PROSITE" id="PS50887"/>
    </source>
</evidence>
<evidence type="ECO:0000259" key="1">
    <source>
        <dbReference type="PROSITE" id="PS50883"/>
    </source>
</evidence>
<dbReference type="InterPro" id="IPR043128">
    <property type="entry name" value="Rev_trsase/Diguanyl_cyclase"/>
</dbReference>
<evidence type="ECO:0000313" key="3">
    <source>
        <dbReference type="EMBL" id="TDP38280.1"/>
    </source>
</evidence>
<dbReference type="Pfam" id="PF00990">
    <property type="entry name" value="GGDEF"/>
    <property type="match status" value="1"/>
</dbReference>
<comment type="caution">
    <text evidence="3">The sequence shown here is derived from an EMBL/GenBank/DDBJ whole genome shotgun (WGS) entry which is preliminary data.</text>
</comment>
<dbReference type="InterPro" id="IPR000014">
    <property type="entry name" value="PAS"/>
</dbReference>
<dbReference type="GO" id="GO:0071111">
    <property type="term" value="F:cyclic-guanylate-specific phosphodiesterase activity"/>
    <property type="evidence" value="ECO:0007669"/>
    <property type="project" value="InterPro"/>
</dbReference>
<dbReference type="InterPro" id="IPR001633">
    <property type="entry name" value="EAL_dom"/>
</dbReference>
<dbReference type="PROSITE" id="PS50887">
    <property type="entry name" value="GGDEF"/>
    <property type="match status" value="1"/>
</dbReference>
<dbReference type="SUPFAM" id="SSF55785">
    <property type="entry name" value="PYP-like sensor domain (PAS domain)"/>
    <property type="match status" value="1"/>
</dbReference>
<dbReference type="Proteomes" id="UP000295531">
    <property type="component" value="Unassembled WGS sequence"/>
</dbReference>
<dbReference type="InterPro" id="IPR000160">
    <property type="entry name" value="GGDEF_dom"/>
</dbReference>
<dbReference type="InterPro" id="IPR035919">
    <property type="entry name" value="EAL_sf"/>
</dbReference>
<reference evidence="3 4" key="1">
    <citation type="submission" date="2019-03" db="EMBL/GenBank/DDBJ databases">
        <title>Freshwater and sediment microbial communities from various areas in North America, analyzing microbe dynamics in response to fracking.</title>
        <authorList>
            <person name="Lamendella R."/>
        </authorList>
    </citation>
    <scope>NUCLEOTIDE SEQUENCE [LARGE SCALE GENOMIC DNA]</scope>
    <source>
        <strain evidence="3 4">18_TX</strain>
    </source>
</reference>